<comment type="subcellular location">
    <subcellularLocation>
        <location evidence="1">Membrane</location>
        <topology evidence="1">Multi-pass membrane protein</topology>
    </subcellularLocation>
</comment>
<keyword evidence="9" id="KW-1185">Reference proteome</keyword>
<evidence type="ECO:0000313" key="9">
    <source>
        <dbReference type="Proteomes" id="UP000023152"/>
    </source>
</evidence>
<keyword evidence="3 6" id="KW-1133">Transmembrane helix</keyword>
<feature type="region of interest" description="Disordered" evidence="5">
    <location>
        <begin position="1"/>
        <end position="24"/>
    </location>
</feature>
<keyword evidence="4 6" id="KW-0472">Membrane</keyword>
<feature type="transmembrane region" description="Helical" evidence="6">
    <location>
        <begin position="390"/>
        <end position="411"/>
    </location>
</feature>
<dbReference type="EMBL" id="ASPP01003465">
    <property type="protein sequence ID" value="ETO33358.1"/>
    <property type="molecule type" value="Genomic_DNA"/>
</dbReference>
<evidence type="ECO:0000313" key="8">
    <source>
        <dbReference type="EMBL" id="ETO33358.1"/>
    </source>
</evidence>
<sequence length="623" mass="72531">MNNEDNNEQKTNPNNNDTDKTDQKLEEEIQRANEEFQKRKQRVKTLLFVCVMADLFLAALLAFPPTYSNDKSYFSLEQLLNRLWKWDTDTLDCAVSIWVRLIYLYGITMTAIQWGHPDFYDTTREGNSKLPTTWLQCQVKDLQGILLKAFFKVWSMLAPISSENERKSSRRVDGEWKLTVDVDKIFSKFERYDPHDIAEFWQSTLWLVMFLCITLFQAGIGFKIVLFRIDSTYFMCVFTAAIVVCHLEVYICKLYIENATEPENKFVDSDIHSHPLYLRHASERERERVVYVVASHIHSIVCNRFVQSAGKKSKARIAAENQLRNDSGLSSKQDVDVTNVEYFWRLFQLHRPYLWSFVIGITCMLLNSLMDLSMPANKGKLLDVALEQDWVAFIFNIKVYIVLTILHGIVESIQHLIMNQMKEKVFVHVQQLLYRFLNSFVFSYFFVCLLAFECVIGSRIMAQDTVFFDGSTAANLSERLEWGLRDMLAPFQNILSSLIRSSIGLVGAVIICWNLSWRLTLLAFSTLGPMTYLSMLFSRFHNSTMRVVWKLNHELSQLSREGFDNIRTVRSFSKEPRMIEQFEAIRGQIFQKQMSSDVVNAINQTLNSWCNLFSSVLITFVVF</sequence>
<dbReference type="GO" id="GO:0090374">
    <property type="term" value="P:oligopeptide export from mitochondrion"/>
    <property type="evidence" value="ECO:0007669"/>
    <property type="project" value="TreeGrafter"/>
</dbReference>
<feature type="non-terminal residue" evidence="8">
    <location>
        <position position="623"/>
    </location>
</feature>
<evidence type="ECO:0000256" key="1">
    <source>
        <dbReference type="ARBA" id="ARBA00004141"/>
    </source>
</evidence>
<dbReference type="InterPro" id="IPR039421">
    <property type="entry name" value="Type_1_exporter"/>
</dbReference>
<dbReference type="Proteomes" id="UP000023152">
    <property type="component" value="Unassembled WGS sequence"/>
</dbReference>
<dbReference type="InterPro" id="IPR036640">
    <property type="entry name" value="ABC1_TM_sf"/>
</dbReference>
<proteinExistence type="predicted"/>
<dbReference type="GO" id="GO:0015421">
    <property type="term" value="F:ABC-type oligopeptide transporter activity"/>
    <property type="evidence" value="ECO:0007669"/>
    <property type="project" value="TreeGrafter"/>
</dbReference>
<feature type="transmembrane region" description="Helical" evidence="6">
    <location>
        <begin position="46"/>
        <end position="67"/>
    </location>
</feature>
<evidence type="ECO:0000256" key="3">
    <source>
        <dbReference type="ARBA" id="ARBA00022989"/>
    </source>
</evidence>
<evidence type="ECO:0000256" key="6">
    <source>
        <dbReference type="SAM" id="Phobius"/>
    </source>
</evidence>
<evidence type="ECO:0000256" key="4">
    <source>
        <dbReference type="ARBA" id="ARBA00023136"/>
    </source>
</evidence>
<name>X6P5G8_RETFI</name>
<evidence type="ECO:0000256" key="2">
    <source>
        <dbReference type="ARBA" id="ARBA00022692"/>
    </source>
</evidence>
<dbReference type="InterPro" id="IPR011527">
    <property type="entry name" value="ABC1_TM_dom"/>
</dbReference>
<dbReference type="Gene3D" id="1.20.1560.10">
    <property type="entry name" value="ABC transporter type 1, transmembrane domain"/>
    <property type="match status" value="1"/>
</dbReference>
<dbReference type="PANTHER" id="PTHR43394">
    <property type="entry name" value="ATP-DEPENDENT PERMEASE MDL1, MITOCHONDRIAL"/>
    <property type="match status" value="1"/>
</dbReference>
<reference evidence="8 9" key="1">
    <citation type="journal article" date="2013" name="Curr. Biol.">
        <title>The Genome of the Foraminiferan Reticulomyxa filosa.</title>
        <authorList>
            <person name="Glockner G."/>
            <person name="Hulsmann N."/>
            <person name="Schleicher M."/>
            <person name="Noegel A.A."/>
            <person name="Eichinger L."/>
            <person name="Gallinger C."/>
            <person name="Pawlowski J."/>
            <person name="Sierra R."/>
            <person name="Euteneuer U."/>
            <person name="Pillet L."/>
            <person name="Moustafa A."/>
            <person name="Platzer M."/>
            <person name="Groth M."/>
            <person name="Szafranski K."/>
            <person name="Schliwa M."/>
        </authorList>
    </citation>
    <scope>NUCLEOTIDE SEQUENCE [LARGE SCALE GENOMIC DNA]</scope>
</reference>
<dbReference type="AlphaFoldDB" id="X6P5G8"/>
<protein>
    <submittedName>
        <fullName evidence="8">ATP-binding cassette transporter, subfamily B, member 4, group TAP protein PpABCB4</fullName>
    </submittedName>
</protein>
<dbReference type="PROSITE" id="PS50929">
    <property type="entry name" value="ABC_TM1F"/>
    <property type="match status" value="1"/>
</dbReference>
<feature type="transmembrane region" description="Helical" evidence="6">
    <location>
        <begin position="519"/>
        <end position="537"/>
    </location>
</feature>
<feature type="transmembrane region" description="Helical" evidence="6">
    <location>
        <begin position="353"/>
        <end position="370"/>
    </location>
</feature>
<feature type="domain" description="ABC transmembrane type-1" evidence="7">
    <location>
        <begin position="491"/>
        <end position="623"/>
    </location>
</feature>
<comment type="caution">
    <text evidence="8">The sequence shown here is derived from an EMBL/GenBank/DDBJ whole genome shotgun (WGS) entry which is preliminary data.</text>
</comment>
<keyword evidence="8" id="KW-0547">Nucleotide-binding</keyword>
<organism evidence="8 9">
    <name type="scientific">Reticulomyxa filosa</name>
    <dbReference type="NCBI Taxonomy" id="46433"/>
    <lineage>
        <taxon>Eukaryota</taxon>
        <taxon>Sar</taxon>
        <taxon>Rhizaria</taxon>
        <taxon>Retaria</taxon>
        <taxon>Foraminifera</taxon>
        <taxon>Monothalamids</taxon>
        <taxon>Reticulomyxidae</taxon>
        <taxon>Reticulomyxa</taxon>
    </lineage>
</organism>
<gene>
    <name evidence="8" type="ORF">RFI_03750</name>
</gene>
<dbReference type="PANTHER" id="PTHR43394:SF5">
    <property type="entry name" value="ABC TRANSPORTER B FAMILY"/>
    <property type="match status" value="1"/>
</dbReference>
<dbReference type="Pfam" id="PF00664">
    <property type="entry name" value="ABC_membrane"/>
    <property type="match status" value="1"/>
</dbReference>
<feature type="transmembrane region" description="Helical" evidence="6">
    <location>
        <begin position="205"/>
        <end position="226"/>
    </location>
</feature>
<keyword evidence="8" id="KW-0067">ATP-binding</keyword>
<dbReference type="GO" id="GO:0005524">
    <property type="term" value="F:ATP binding"/>
    <property type="evidence" value="ECO:0007669"/>
    <property type="project" value="UniProtKB-KW"/>
</dbReference>
<evidence type="ECO:0000259" key="7">
    <source>
        <dbReference type="PROSITE" id="PS50929"/>
    </source>
</evidence>
<feature type="transmembrane region" description="Helical" evidence="6">
    <location>
        <begin position="432"/>
        <end position="452"/>
    </location>
</feature>
<dbReference type="SUPFAM" id="SSF90123">
    <property type="entry name" value="ABC transporter transmembrane region"/>
    <property type="match status" value="1"/>
</dbReference>
<accession>X6P5G8</accession>
<evidence type="ECO:0000256" key="5">
    <source>
        <dbReference type="SAM" id="MobiDB-lite"/>
    </source>
</evidence>
<dbReference type="GO" id="GO:0005743">
    <property type="term" value="C:mitochondrial inner membrane"/>
    <property type="evidence" value="ECO:0007669"/>
    <property type="project" value="TreeGrafter"/>
</dbReference>
<keyword evidence="2 6" id="KW-0812">Transmembrane</keyword>